<comment type="caution">
    <text evidence="1">The sequence shown here is derived from an EMBL/GenBank/DDBJ whole genome shotgun (WGS) entry which is preliminary data.</text>
</comment>
<name>A0A5J4QLP6_9ZZZZ</name>
<dbReference type="EMBL" id="SNRY01003079">
    <property type="protein sequence ID" value="KAA6322305.1"/>
    <property type="molecule type" value="Genomic_DNA"/>
</dbReference>
<organism evidence="1">
    <name type="scientific">termite gut metagenome</name>
    <dbReference type="NCBI Taxonomy" id="433724"/>
    <lineage>
        <taxon>unclassified sequences</taxon>
        <taxon>metagenomes</taxon>
        <taxon>organismal metagenomes</taxon>
    </lineage>
</organism>
<accession>A0A5J4QLP6</accession>
<evidence type="ECO:0000313" key="1">
    <source>
        <dbReference type="EMBL" id="KAA6322305.1"/>
    </source>
</evidence>
<gene>
    <name evidence="1" type="ORF">EZS27_028139</name>
</gene>
<protein>
    <submittedName>
        <fullName evidence="1">Uncharacterized protein</fullName>
    </submittedName>
</protein>
<reference evidence="1" key="1">
    <citation type="submission" date="2019-03" db="EMBL/GenBank/DDBJ databases">
        <title>Single cell metagenomics reveals metabolic interactions within the superorganism composed of flagellate Streblomastix strix and complex community of Bacteroidetes bacteria on its surface.</title>
        <authorList>
            <person name="Treitli S.C."/>
            <person name="Kolisko M."/>
            <person name="Husnik F."/>
            <person name="Keeling P."/>
            <person name="Hampl V."/>
        </authorList>
    </citation>
    <scope>NUCLEOTIDE SEQUENCE</scope>
    <source>
        <strain evidence="1">STM</strain>
    </source>
</reference>
<proteinExistence type="predicted"/>
<sequence>MNTSNNTVVLDNYLGLLKGLSRENKIKLVARLTRDIAEETDKKGEEVVDKFFGAFKSNKSTDEMIAEIRKSRNFNRTIEPF</sequence>
<dbReference type="AlphaFoldDB" id="A0A5J4QLP6"/>